<protein>
    <recommendedName>
        <fullName evidence="3">DUF1579 domain-containing protein</fullName>
    </recommendedName>
</protein>
<evidence type="ECO:0000313" key="2">
    <source>
        <dbReference type="Proteomes" id="UP000028547"/>
    </source>
</evidence>
<accession>A0A084SRS9</accession>
<name>A0A084SRS9_9BACT</name>
<dbReference type="Proteomes" id="UP000028547">
    <property type="component" value="Unassembled WGS sequence"/>
</dbReference>
<reference evidence="1 2" key="1">
    <citation type="submission" date="2014-07" db="EMBL/GenBank/DDBJ databases">
        <title>Draft Genome Sequence of Gephyronic Acid Producer, Cystobacter violaceus Strain Cb vi76.</title>
        <authorList>
            <person name="Stevens D.C."/>
            <person name="Young J."/>
            <person name="Carmichael R."/>
            <person name="Tan J."/>
            <person name="Taylor R.E."/>
        </authorList>
    </citation>
    <scope>NUCLEOTIDE SEQUENCE [LARGE SCALE GENOMIC DNA]</scope>
    <source>
        <strain evidence="1 2">Cb vi76</strain>
    </source>
</reference>
<sequence>MAKRTFEESSKEGGLHHRLAQLAGEWEGTTKTWFEPDKLADESPWRGTLRLVAGGRFVLHEYEGAMQGKPLSGVALYGYHLDPDRFEMAWADNFHTGTSIMYFKGANEGRGFNVLGSYEAPSGPPWGWRTEIQQPAPDQLIITHYNITPDGQEAKGVETVYRRKR</sequence>
<dbReference type="Pfam" id="PF07617">
    <property type="entry name" value="DUF1579"/>
    <property type="match status" value="1"/>
</dbReference>
<dbReference type="InterPro" id="IPR011473">
    <property type="entry name" value="DUF1579"/>
</dbReference>
<evidence type="ECO:0008006" key="3">
    <source>
        <dbReference type="Google" id="ProtNLM"/>
    </source>
</evidence>
<comment type="caution">
    <text evidence="1">The sequence shown here is derived from an EMBL/GenBank/DDBJ whole genome shotgun (WGS) entry which is preliminary data.</text>
</comment>
<evidence type="ECO:0000313" key="1">
    <source>
        <dbReference type="EMBL" id="KFA91164.1"/>
    </source>
</evidence>
<dbReference type="EMBL" id="JPMI01000158">
    <property type="protein sequence ID" value="KFA91164.1"/>
    <property type="molecule type" value="Genomic_DNA"/>
</dbReference>
<organism evidence="1 2">
    <name type="scientific">Archangium violaceum Cb vi76</name>
    <dbReference type="NCBI Taxonomy" id="1406225"/>
    <lineage>
        <taxon>Bacteria</taxon>
        <taxon>Pseudomonadati</taxon>
        <taxon>Myxococcota</taxon>
        <taxon>Myxococcia</taxon>
        <taxon>Myxococcales</taxon>
        <taxon>Cystobacterineae</taxon>
        <taxon>Archangiaceae</taxon>
        <taxon>Archangium</taxon>
    </lineage>
</organism>
<dbReference type="AlphaFoldDB" id="A0A084SRS9"/>
<dbReference type="RefSeq" id="WP_043399678.1">
    <property type="nucleotide sequence ID" value="NZ_JPMI01000158.1"/>
</dbReference>
<gene>
    <name evidence="1" type="ORF">Q664_23845</name>
</gene>
<proteinExistence type="predicted"/>